<dbReference type="InterPro" id="IPR039417">
    <property type="entry name" value="Peptidase_C1A_papain-like"/>
</dbReference>
<dbReference type="GO" id="GO:0006508">
    <property type="term" value="P:proteolysis"/>
    <property type="evidence" value="ECO:0007669"/>
    <property type="project" value="UniProtKB-KW"/>
</dbReference>
<dbReference type="AlphaFoldDB" id="A0A8T1P9E3"/>
<dbReference type="GO" id="GO:0008234">
    <property type="term" value="F:cysteine-type peptidase activity"/>
    <property type="evidence" value="ECO:0007669"/>
    <property type="project" value="UniProtKB-KW"/>
</dbReference>
<dbReference type="InterPro" id="IPR025661">
    <property type="entry name" value="Pept_asp_AS"/>
</dbReference>
<evidence type="ECO:0000256" key="4">
    <source>
        <dbReference type="ARBA" id="ARBA00023157"/>
    </source>
</evidence>
<dbReference type="SMART" id="SM00645">
    <property type="entry name" value="Pept_C1"/>
    <property type="match status" value="1"/>
</dbReference>
<keyword evidence="1" id="KW-0645">Protease</keyword>
<sequence>MDGTVELIIQNKGLTIEAKYPYKGVDGTCNDNKAASHATTIKRYEDVPANNEQALLKAMANQPIYVAIVASGFAFQFYSSGVFTRECGTELDHGVTAVGYGTTADGTKYWLVKNSWGTSWGEKGYIRMKRDIDAPEGLCGIAMESSYLVA</sequence>
<dbReference type="InterPro" id="IPR025660">
    <property type="entry name" value="Pept_his_AS"/>
</dbReference>
<protein>
    <recommendedName>
        <fullName evidence="5">Peptidase C1A papain C-terminal domain-containing protein</fullName>
    </recommendedName>
</protein>
<keyword evidence="7" id="KW-1185">Reference proteome</keyword>
<organism evidence="6 7">
    <name type="scientific">Carya illinoinensis</name>
    <name type="common">Pecan</name>
    <dbReference type="NCBI Taxonomy" id="32201"/>
    <lineage>
        <taxon>Eukaryota</taxon>
        <taxon>Viridiplantae</taxon>
        <taxon>Streptophyta</taxon>
        <taxon>Embryophyta</taxon>
        <taxon>Tracheophyta</taxon>
        <taxon>Spermatophyta</taxon>
        <taxon>Magnoliopsida</taxon>
        <taxon>eudicotyledons</taxon>
        <taxon>Gunneridae</taxon>
        <taxon>Pentapetalae</taxon>
        <taxon>rosids</taxon>
        <taxon>fabids</taxon>
        <taxon>Fagales</taxon>
        <taxon>Juglandaceae</taxon>
        <taxon>Carya</taxon>
    </lineage>
</organism>
<name>A0A8T1P9E3_CARIL</name>
<evidence type="ECO:0000256" key="3">
    <source>
        <dbReference type="ARBA" id="ARBA00022807"/>
    </source>
</evidence>
<evidence type="ECO:0000256" key="2">
    <source>
        <dbReference type="ARBA" id="ARBA00022801"/>
    </source>
</evidence>
<dbReference type="Pfam" id="PF00112">
    <property type="entry name" value="Peptidase_C1"/>
    <property type="match status" value="1"/>
</dbReference>
<comment type="caution">
    <text evidence="6">The sequence shown here is derived from an EMBL/GenBank/DDBJ whole genome shotgun (WGS) entry which is preliminary data.</text>
</comment>
<feature type="domain" description="Peptidase C1A papain C-terminal" evidence="5">
    <location>
        <begin position="2"/>
        <end position="149"/>
    </location>
</feature>
<proteinExistence type="predicted"/>
<dbReference type="InterPro" id="IPR000668">
    <property type="entry name" value="Peptidase_C1A_C"/>
</dbReference>
<evidence type="ECO:0000256" key="1">
    <source>
        <dbReference type="ARBA" id="ARBA00022670"/>
    </source>
</evidence>
<keyword evidence="2" id="KW-0378">Hydrolase</keyword>
<dbReference type="PANTHER" id="PTHR12411">
    <property type="entry name" value="CYSTEINE PROTEASE FAMILY C1-RELATED"/>
    <property type="match status" value="1"/>
</dbReference>
<dbReference type="PROSITE" id="PS00639">
    <property type="entry name" value="THIOL_PROTEASE_HIS"/>
    <property type="match status" value="1"/>
</dbReference>
<accession>A0A8T1P9E3</accession>
<keyword evidence="4" id="KW-1015">Disulfide bond</keyword>
<dbReference type="InterPro" id="IPR013128">
    <property type="entry name" value="Peptidase_C1A"/>
</dbReference>
<evidence type="ECO:0000259" key="5">
    <source>
        <dbReference type="SMART" id="SM00645"/>
    </source>
</evidence>
<dbReference type="PROSITE" id="PS00640">
    <property type="entry name" value="THIOL_PROTEASE_ASN"/>
    <property type="match status" value="1"/>
</dbReference>
<reference evidence="6" key="1">
    <citation type="submission" date="2020-12" db="EMBL/GenBank/DDBJ databases">
        <title>WGS assembly of Carya illinoinensis cv. Pawnee.</title>
        <authorList>
            <person name="Platts A."/>
            <person name="Shu S."/>
            <person name="Wright S."/>
            <person name="Barry K."/>
            <person name="Edger P."/>
            <person name="Pires J.C."/>
            <person name="Schmutz J."/>
        </authorList>
    </citation>
    <scope>NUCLEOTIDE SEQUENCE</scope>
    <source>
        <tissue evidence="6">Leaf</tissue>
    </source>
</reference>
<evidence type="ECO:0000313" key="6">
    <source>
        <dbReference type="EMBL" id="KAG6638788.1"/>
    </source>
</evidence>
<dbReference type="EMBL" id="CM031818">
    <property type="protein sequence ID" value="KAG6638788.1"/>
    <property type="molecule type" value="Genomic_DNA"/>
</dbReference>
<keyword evidence="3" id="KW-0788">Thiol protease</keyword>
<gene>
    <name evidence="6" type="ORF">CIPAW_10G057900</name>
</gene>
<evidence type="ECO:0000313" key="7">
    <source>
        <dbReference type="Proteomes" id="UP000811609"/>
    </source>
</evidence>
<dbReference type="CDD" id="cd02248">
    <property type="entry name" value="Peptidase_C1A"/>
    <property type="match status" value="1"/>
</dbReference>
<dbReference type="Proteomes" id="UP000811609">
    <property type="component" value="Chromosome 10"/>
</dbReference>